<keyword evidence="5 8" id="KW-1133">Transmembrane helix</keyword>
<comment type="caution">
    <text evidence="11">The sequence shown here is derived from an EMBL/GenBank/DDBJ whole genome shotgun (WGS) entry which is preliminary data.</text>
</comment>
<evidence type="ECO:0000256" key="4">
    <source>
        <dbReference type="ARBA" id="ARBA00022692"/>
    </source>
</evidence>
<evidence type="ECO:0000256" key="6">
    <source>
        <dbReference type="ARBA" id="ARBA00023136"/>
    </source>
</evidence>
<evidence type="ECO:0000259" key="10">
    <source>
        <dbReference type="Pfam" id="PF10531"/>
    </source>
</evidence>
<organism evidence="11 12">
    <name type="scientific">Flavobacterium weaverense</name>
    <dbReference type="NCBI Taxonomy" id="271156"/>
    <lineage>
        <taxon>Bacteria</taxon>
        <taxon>Pseudomonadati</taxon>
        <taxon>Bacteroidota</taxon>
        <taxon>Flavobacteriia</taxon>
        <taxon>Flavobacteriales</taxon>
        <taxon>Flavobacteriaceae</taxon>
        <taxon>Flavobacterium</taxon>
    </lineage>
</organism>
<name>A0A3L9ZLC7_9FLAO</name>
<comment type="cofactor">
    <cofactor evidence="7">
        <name>Mg(2+)</name>
        <dbReference type="ChEBI" id="CHEBI:18420"/>
    </cofactor>
</comment>
<dbReference type="GO" id="GO:0005886">
    <property type="term" value="C:plasma membrane"/>
    <property type="evidence" value="ECO:0007669"/>
    <property type="project" value="UniProtKB-SubCell"/>
</dbReference>
<evidence type="ECO:0000256" key="1">
    <source>
        <dbReference type="ARBA" id="ARBA00004651"/>
    </source>
</evidence>
<evidence type="ECO:0000256" key="8">
    <source>
        <dbReference type="SAM" id="Phobius"/>
    </source>
</evidence>
<feature type="transmembrane region" description="Helical" evidence="8">
    <location>
        <begin position="16"/>
        <end position="35"/>
    </location>
</feature>
<dbReference type="CDD" id="cd06853">
    <property type="entry name" value="GT_WecA_like"/>
    <property type="match status" value="1"/>
</dbReference>
<feature type="transmembrane region" description="Helical" evidence="8">
    <location>
        <begin position="320"/>
        <end position="338"/>
    </location>
</feature>
<keyword evidence="6 8" id="KW-0472">Membrane</keyword>
<gene>
    <name evidence="11" type="ORF">BC961_2698</name>
</gene>
<evidence type="ECO:0000313" key="11">
    <source>
        <dbReference type="EMBL" id="RMA73094.1"/>
    </source>
</evidence>
<proteinExistence type="predicted"/>
<dbReference type="AlphaFoldDB" id="A0A3L9ZLC7"/>
<dbReference type="GO" id="GO:0046872">
    <property type="term" value="F:metal ion binding"/>
    <property type="evidence" value="ECO:0007669"/>
    <property type="project" value="UniProtKB-KW"/>
</dbReference>
<comment type="subcellular location">
    <subcellularLocation>
        <location evidence="1">Cell membrane</location>
        <topology evidence="1">Multi-pass membrane protein</topology>
    </subcellularLocation>
</comment>
<feature type="transmembrane region" description="Helical" evidence="8">
    <location>
        <begin position="70"/>
        <end position="88"/>
    </location>
</feature>
<feature type="domain" description="Soluble ligand binding" evidence="10">
    <location>
        <begin position="464"/>
        <end position="513"/>
    </location>
</feature>
<feature type="binding site" evidence="7">
    <location>
        <position position="182"/>
    </location>
    <ligand>
        <name>Mg(2+)</name>
        <dbReference type="ChEBI" id="CHEBI:18420"/>
    </ligand>
</feature>
<feature type="transmembrane region" description="Helical" evidence="8">
    <location>
        <begin position="184"/>
        <end position="202"/>
    </location>
</feature>
<feature type="binding site" evidence="7">
    <location>
        <position position="121"/>
    </location>
    <ligand>
        <name>Mg(2+)</name>
        <dbReference type="ChEBI" id="CHEBI:18420"/>
    </ligand>
</feature>
<evidence type="ECO:0000256" key="5">
    <source>
        <dbReference type="ARBA" id="ARBA00022989"/>
    </source>
</evidence>
<feature type="transmembrane region" description="Helical" evidence="8">
    <location>
        <begin position="41"/>
        <end position="58"/>
    </location>
</feature>
<dbReference type="Gene3D" id="3.10.560.10">
    <property type="entry name" value="Outer membrane lipoprotein wza domain like"/>
    <property type="match status" value="1"/>
</dbReference>
<accession>A0A3L9ZLC7</accession>
<keyword evidence="7" id="KW-0460">Magnesium</keyword>
<dbReference type="EMBL" id="REFH01000011">
    <property type="protein sequence ID" value="RMA73094.1"/>
    <property type="molecule type" value="Genomic_DNA"/>
</dbReference>
<feature type="transmembrane region" description="Helical" evidence="8">
    <location>
        <begin position="267"/>
        <end position="286"/>
    </location>
</feature>
<dbReference type="InterPro" id="IPR000715">
    <property type="entry name" value="Glycosyl_transferase_4"/>
</dbReference>
<feature type="domain" description="Polysaccharide export protein N-terminal" evidence="9">
    <location>
        <begin position="364"/>
        <end position="458"/>
    </location>
</feature>
<keyword evidence="4 8" id="KW-0812">Transmembrane</keyword>
<evidence type="ECO:0000256" key="2">
    <source>
        <dbReference type="ARBA" id="ARBA00022475"/>
    </source>
</evidence>
<keyword evidence="7" id="KW-0479">Metal-binding</keyword>
<dbReference type="GO" id="GO:0016780">
    <property type="term" value="F:phosphotransferase activity, for other substituted phosphate groups"/>
    <property type="evidence" value="ECO:0007669"/>
    <property type="project" value="InterPro"/>
</dbReference>
<dbReference type="GO" id="GO:0044038">
    <property type="term" value="P:cell wall macromolecule biosynthetic process"/>
    <property type="evidence" value="ECO:0007669"/>
    <property type="project" value="TreeGrafter"/>
</dbReference>
<dbReference type="Pfam" id="PF02563">
    <property type="entry name" value="Poly_export"/>
    <property type="match status" value="1"/>
</dbReference>
<feature type="transmembrane region" description="Helical" evidence="8">
    <location>
        <begin position="208"/>
        <end position="228"/>
    </location>
</feature>
<dbReference type="Pfam" id="PF10531">
    <property type="entry name" value="SLBB"/>
    <property type="match status" value="1"/>
</dbReference>
<feature type="transmembrane region" description="Helical" evidence="8">
    <location>
        <begin position="152"/>
        <end position="172"/>
    </location>
</feature>
<dbReference type="GO" id="GO:0009103">
    <property type="term" value="P:lipopolysaccharide biosynthetic process"/>
    <property type="evidence" value="ECO:0007669"/>
    <property type="project" value="TreeGrafter"/>
</dbReference>
<keyword evidence="3 11" id="KW-0808">Transferase</keyword>
<feature type="transmembrane region" description="Helical" evidence="8">
    <location>
        <begin position="292"/>
        <end position="313"/>
    </location>
</feature>
<dbReference type="InterPro" id="IPR003715">
    <property type="entry name" value="Poly_export_N"/>
</dbReference>
<dbReference type="Pfam" id="PF00953">
    <property type="entry name" value="Glycos_transf_4"/>
    <property type="match status" value="1"/>
</dbReference>
<keyword evidence="2" id="KW-1003">Cell membrane</keyword>
<sequence>MVDANERSSHSRKTPTLGGVGIFIGVTLALSLYGSIYQNEIFPALIGSLIMLFFLGIKDDILVLSARTKFTGQLIASLFIIFVTELRIDSFHGMFTINSIGYLSSVLVTLFTFLVIINAYNLVDGIDGLAGVIAIIFSIVSGIIFYALGEIYLATVSFSLVAALLSFLYYNFSNKRKIFMGDTGSLIVGFLIAYLSISLLSFSNSPFFNGSVIISPIIIISLFFYPLLDTLRIFMIRVFVLKKSPFLADKNHIHHRFLSLGFNHWQISLYVGMATFLLVFVSFLITDLSVNVQLLIVVITGLFIFIIPHIISIKEMRIRLIKVFTFFILLYIGQSVFVSCTTKKDVLYFQSPDKIEFISHLPMDQKIETNDIISVRISSLDIESSRVYNADLLQSTTSTPTTSEGIKLKGFLVNNEGNITLPVLGVIAVTDKSTSDLESYLSTKLINEGHLKNPNVVVWNLNSKVTILGEVKVPGTYSFLEKNLTLLQALGLAGDLTINGKRNDVLLIRQENGVKNIIHIDLTSTKWFDSEAYFIKQNDVIIVNPNYSKIKSGGIIGNTGTVVSLISLLLTTYLLLKK</sequence>
<dbReference type="InterPro" id="IPR019554">
    <property type="entry name" value="Soluble_ligand-bd"/>
</dbReference>
<keyword evidence="12" id="KW-1185">Reference proteome</keyword>
<evidence type="ECO:0000313" key="12">
    <source>
        <dbReference type="Proteomes" id="UP000280368"/>
    </source>
</evidence>
<evidence type="ECO:0000259" key="9">
    <source>
        <dbReference type="Pfam" id="PF02563"/>
    </source>
</evidence>
<dbReference type="Proteomes" id="UP000280368">
    <property type="component" value="Unassembled WGS sequence"/>
</dbReference>
<evidence type="ECO:0000256" key="3">
    <source>
        <dbReference type="ARBA" id="ARBA00022679"/>
    </source>
</evidence>
<reference evidence="11 12" key="1">
    <citation type="submission" date="2018-10" db="EMBL/GenBank/DDBJ databases">
        <title>Genomic Encyclopedia of Archaeal and Bacterial Type Strains, Phase II (KMG-II): from individual species to whole genera.</title>
        <authorList>
            <person name="Goeker M."/>
        </authorList>
    </citation>
    <scope>NUCLEOTIDE SEQUENCE [LARGE SCALE GENOMIC DNA]</scope>
    <source>
        <strain evidence="11 12">DSM 19727</strain>
    </source>
</reference>
<dbReference type="PANTHER" id="PTHR22926:SF3">
    <property type="entry name" value="UNDECAPRENYL-PHOSPHATE ALPHA-N-ACETYLGLUCOSAMINYL 1-PHOSPHATE TRANSFERASE"/>
    <property type="match status" value="1"/>
</dbReference>
<dbReference type="PANTHER" id="PTHR22926">
    <property type="entry name" value="PHOSPHO-N-ACETYLMURAMOYL-PENTAPEPTIDE-TRANSFERASE"/>
    <property type="match status" value="1"/>
</dbReference>
<feature type="transmembrane region" description="Helical" evidence="8">
    <location>
        <begin position="128"/>
        <end position="146"/>
    </location>
</feature>
<feature type="transmembrane region" description="Helical" evidence="8">
    <location>
        <begin position="555"/>
        <end position="576"/>
    </location>
</feature>
<dbReference type="GO" id="GO:0071555">
    <property type="term" value="P:cell wall organization"/>
    <property type="evidence" value="ECO:0007669"/>
    <property type="project" value="TreeGrafter"/>
</dbReference>
<feature type="transmembrane region" description="Helical" evidence="8">
    <location>
        <begin position="100"/>
        <end position="121"/>
    </location>
</feature>
<protein>
    <submittedName>
        <fullName evidence="11">UDP-N-acetylmuramyl pentapeptide phosphotransferase/UDP-N-acetylglucosamine-1-phosphate transferase</fullName>
    </submittedName>
</protein>
<evidence type="ECO:0000256" key="7">
    <source>
        <dbReference type="PIRSR" id="PIRSR600715-1"/>
    </source>
</evidence>